<evidence type="ECO:0000313" key="21">
    <source>
        <dbReference type="Proteomes" id="UP000324748"/>
    </source>
</evidence>
<protein>
    <recommendedName>
        <fullName evidence="4 14">3-isopropylmalate dehydrogenase</fullName>
        <ecNumber evidence="4 14">1.1.1.85</ecNumber>
    </recommendedName>
</protein>
<comment type="similarity">
    <text evidence="2 13">Belongs to the isocitrate and isopropylmalate dehydrogenases family.</text>
</comment>
<dbReference type="SMART" id="SM01329">
    <property type="entry name" value="Iso_dh"/>
    <property type="match status" value="1"/>
</dbReference>
<keyword evidence="11" id="KW-0464">Manganese</keyword>
<accession>A0A5B0LH70</accession>
<evidence type="ECO:0000256" key="10">
    <source>
        <dbReference type="ARBA" id="ARBA00023027"/>
    </source>
</evidence>
<dbReference type="InterPro" id="IPR024084">
    <property type="entry name" value="IsoPropMal-DH-like_dom"/>
</dbReference>
<evidence type="ECO:0000313" key="18">
    <source>
        <dbReference type="EMBL" id="KAA1095031.1"/>
    </source>
</evidence>
<dbReference type="GO" id="GO:0051287">
    <property type="term" value="F:NAD binding"/>
    <property type="evidence" value="ECO:0007669"/>
    <property type="project" value="InterPro"/>
</dbReference>
<dbReference type="Proteomes" id="UP000324748">
    <property type="component" value="Unassembled WGS sequence"/>
</dbReference>
<dbReference type="AlphaFoldDB" id="A0A5B0LH70"/>
<dbReference type="PROSITE" id="PS00470">
    <property type="entry name" value="IDH_IMDH"/>
    <property type="match status" value="1"/>
</dbReference>
<reference evidence="21 22" key="1">
    <citation type="submission" date="2019-05" db="EMBL/GenBank/DDBJ databases">
        <title>Emergence of the Ug99 lineage of the wheat stem rust pathogen through somatic hybridization.</title>
        <authorList>
            <person name="Li F."/>
            <person name="Upadhyaya N.M."/>
            <person name="Sperschneider J."/>
            <person name="Matny O."/>
            <person name="Nguyen-Phuc H."/>
            <person name="Mago R."/>
            <person name="Raley C."/>
            <person name="Miller M.E."/>
            <person name="Silverstein K.A.T."/>
            <person name="Henningsen E."/>
            <person name="Hirsch C.D."/>
            <person name="Visser B."/>
            <person name="Pretorius Z.A."/>
            <person name="Steffenson B.J."/>
            <person name="Schwessinger B."/>
            <person name="Dodds P.N."/>
            <person name="Figueroa M."/>
        </authorList>
    </citation>
    <scope>NUCLEOTIDE SEQUENCE [LARGE SCALE GENOMIC DNA]</scope>
    <source>
        <strain evidence="18">21-0</strain>
        <strain evidence="16 22">Ug99</strain>
    </source>
</reference>
<keyword evidence="5 14" id="KW-0432">Leucine biosynthesis</keyword>
<dbReference type="GO" id="GO:0009098">
    <property type="term" value="P:L-leucine biosynthetic process"/>
    <property type="evidence" value="ECO:0007669"/>
    <property type="project" value="UniProtKB-UniPathway"/>
</dbReference>
<proteinExistence type="inferred from homology"/>
<dbReference type="EMBL" id="VDEP01000012">
    <property type="protein sequence ID" value="KAA1137132.1"/>
    <property type="molecule type" value="Genomic_DNA"/>
</dbReference>
<dbReference type="GO" id="GO:0005829">
    <property type="term" value="C:cytosol"/>
    <property type="evidence" value="ECO:0007669"/>
    <property type="project" value="TreeGrafter"/>
</dbReference>
<gene>
    <name evidence="16" type="primary">LEU2_1</name>
    <name evidence="18" type="synonym">LEU2_2</name>
    <name evidence="17" type="synonym">LEU2_3</name>
    <name evidence="19" type="ORF">PGT21_010691</name>
    <name evidence="18" type="ORF">PGT21_034762</name>
    <name evidence="16" type="ORF">PGTUg99_000495</name>
    <name evidence="20" type="ORF">PGTUg99_016014</name>
    <name evidence="17" type="ORF">PGTUg99_023746</name>
</gene>
<evidence type="ECO:0000256" key="8">
    <source>
        <dbReference type="ARBA" id="ARBA00022842"/>
    </source>
</evidence>
<feature type="domain" description="Isopropylmalate dehydrogenase-like" evidence="15">
    <location>
        <begin position="6"/>
        <end position="369"/>
    </location>
</feature>
<comment type="subunit">
    <text evidence="3 14">Homodimer.</text>
</comment>
<dbReference type="GO" id="GO:0003862">
    <property type="term" value="F:3-isopropylmalate dehydrogenase activity"/>
    <property type="evidence" value="ECO:0007669"/>
    <property type="project" value="UniProtKB-EC"/>
</dbReference>
<evidence type="ECO:0000256" key="3">
    <source>
        <dbReference type="ARBA" id="ARBA00011738"/>
    </source>
</evidence>
<dbReference type="OrthoDB" id="419183at2759"/>
<dbReference type="EMBL" id="VDEP01000530">
    <property type="protein sequence ID" value="KAA1063709.1"/>
    <property type="molecule type" value="Genomic_DNA"/>
</dbReference>
<comment type="cofactor">
    <cofactor evidence="14">
        <name>Mg(2+)</name>
        <dbReference type="ChEBI" id="CHEBI:18420"/>
    </cofactor>
    <cofactor evidence="14">
        <name>Mn(2+)</name>
        <dbReference type="ChEBI" id="CHEBI:29035"/>
    </cofactor>
    <text evidence="14">Binds 1 Mg(2+) or Mn(2+) ion per subunit.</text>
</comment>
<evidence type="ECO:0000256" key="4">
    <source>
        <dbReference type="ARBA" id="ARBA00013101"/>
    </source>
</evidence>
<evidence type="ECO:0000256" key="5">
    <source>
        <dbReference type="ARBA" id="ARBA00022430"/>
    </source>
</evidence>
<dbReference type="PANTHER" id="PTHR42979">
    <property type="entry name" value="3-ISOPROPYLMALATE DEHYDROGENASE"/>
    <property type="match status" value="1"/>
</dbReference>
<keyword evidence="12 14" id="KW-0100">Branched-chain amino acid biosynthesis</keyword>
<comment type="function">
    <text evidence="14">Catalyzes the oxidation of 3-carboxy-2-hydroxy-4-methylpentanoate (3-isopropylmalate) to 3-carboxy-4-methyl-2-oxopentanoate. The product decarboxylates to 4-methyl-2 oxopentanoate.</text>
</comment>
<dbReference type="GO" id="GO:0000287">
    <property type="term" value="F:magnesium ion binding"/>
    <property type="evidence" value="ECO:0007669"/>
    <property type="project" value="InterPro"/>
</dbReference>
<comment type="pathway">
    <text evidence="14">Amino-acid biosynthesis; L-leucine biosynthesis; L-leucine from 3-methyl-2-oxobutanoate: step 3/4.</text>
</comment>
<comment type="catalytic activity">
    <reaction evidence="14">
        <text>(2R,3S)-3-isopropylmalate + NAD(+) = 4-methyl-2-oxopentanoate + CO2 + NADH</text>
        <dbReference type="Rhea" id="RHEA:32271"/>
        <dbReference type="ChEBI" id="CHEBI:16526"/>
        <dbReference type="ChEBI" id="CHEBI:17865"/>
        <dbReference type="ChEBI" id="CHEBI:35121"/>
        <dbReference type="ChEBI" id="CHEBI:57540"/>
        <dbReference type="ChEBI" id="CHEBI:57945"/>
        <dbReference type="EC" id="1.1.1.85"/>
    </reaction>
</comment>
<dbReference type="UniPathway" id="UPA00048">
    <property type="reaction ID" value="UER00072"/>
</dbReference>
<dbReference type="EMBL" id="VSWC01000001">
    <property type="protein sequence ID" value="KAA1118935.1"/>
    <property type="molecule type" value="Genomic_DNA"/>
</dbReference>
<evidence type="ECO:0000256" key="13">
    <source>
        <dbReference type="RuleBase" id="RU004443"/>
    </source>
</evidence>
<evidence type="ECO:0000256" key="11">
    <source>
        <dbReference type="ARBA" id="ARBA00023211"/>
    </source>
</evidence>
<dbReference type="PANTHER" id="PTHR42979:SF1">
    <property type="entry name" value="3-ISOPROPYLMALATE DEHYDROGENASE"/>
    <property type="match status" value="1"/>
</dbReference>
<comment type="caution">
    <text evidence="16">The sequence shown here is derived from an EMBL/GenBank/DDBJ whole genome shotgun (WGS) entry which is preliminary data.</text>
</comment>
<dbReference type="FunFam" id="3.40.718.10:FF:000006">
    <property type="entry name" value="3-isopropylmalate dehydrogenase"/>
    <property type="match status" value="1"/>
</dbReference>
<evidence type="ECO:0000313" key="16">
    <source>
        <dbReference type="EMBL" id="KAA1063709.1"/>
    </source>
</evidence>
<sequence length="379" mass="39859">MASTYKIVTLPGDGIGPEVIEQASRVLDVISESGKVKFEVKACDFGGIAIDNHGNPLPPSTLQACQEADAILLGSVGGPKWGVGKVRPEQGLLELRKTLGLYANIRPALFPSESLVQLSPLKDSIASGTEIIVVRELIGGIYFGQRTEASSFEADGGEASVAKDECSYSVAEIQRIARVAAFLAMTTSPPMAVHSVDKANVLATSRLWRKVVTDLFAKEFPQLALDHHLVDSAAMLICSNPKKLNGIVLTENLFGDVLSDETSVIPGSLGLLPSASLAGIPDRKSKCLGVYEPIHGSAPDIAGKGIANPVGTILSVALMLRYSLGLDREAEQIELAVRQVLDSKDAGGHGLRTADLKGQASTKQLGDAVVSALKTIISS</sequence>
<dbReference type="InterPro" id="IPR004429">
    <property type="entry name" value="Isopropylmalate_DH"/>
</dbReference>
<dbReference type="Pfam" id="PF00180">
    <property type="entry name" value="Iso_dh"/>
    <property type="match status" value="1"/>
</dbReference>
<evidence type="ECO:0000259" key="15">
    <source>
        <dbReference type="SMART" id="SM01329"/>
    </source>
</evidence>
<evidence type="ECO:0000313" key="20">
    <source>
        <dbReference type="EMBL" id="KAA1137132.1"/>
    </source>
</evidence>
<evidence type="ECO:0000313" key="19">
    <source>
        <dbReference type="EMBL" id="KAA1118935.1"/>
    </source>
</evidence>
<comment type="cofactor">
    <cofactor evidence="1">
        <name>Mn(2+)</name>
        <dbReference type="ChEBI" id="CHEBI:29035"/>
    </cofactor>
</comment>
<dbReference type="EMBL" id="VDEP01000511">
    <property type="protein sequence ID" value="KAA1065334.1"/>
    <property type="molecule type" value="Genomic_DNA"/>
</dbReference>
<evidence type="ECO:0000313" key="22">
    <source>
        <dbReference type="Proteomes" id="UP000325313"/>
    </source>
</evidence>
<organism evidence="16 22">
    <name type="scientific">Puccinia graminis f. sp. tritici</name>
    <dbReference type="NCBI Taxonomy" id="56615"/>
    <lineage>
        <taxon>Eukaryota</taxon>
        <taxon>Fungi</taxon>
        <taxon>Dikarya</taxon>
        <taxon>Basidiomycota</taxon>
        <taxon>Pucciniomycotina</taxon>
        <taxon>Pucciniomycetes</taxon>
        <taxon>Pucciniales</taxon>
        <taxon>Pucciniaceae</taxon>
        <taxon>Puccinia</taxon>
    </lineage>
</organism>
<dbReference type="EMBL" id="VSWC01000079">
    <property type="protein sequence ID" value="KAA1095031.1"/>
    <property type="molecule type" value="Genomic_DNA"/>
</dbReference>
<evidence type="ECO:0000256" key="12">
    <source>
        <dbReference type="ARBA" id="ARBA00023304"/>
    </source>
</evidence>
<evidence type="ECO:0000313" key="17">
    <source>
        <dbReference type="EMBL" id="KAA1065334.1"/>
    </source>
</evidence>
<keyword evidence="6" id="KW-0028">Amino-acid biosynthesis</keyword>
<dbReference type="Proteomes" id="UP000325313">
    <property type="component" value="Unassembled WGS sequence"/>
</dbReference>
<dbReference type="InterPro" id="IPR019818">
    <property type="entry name" value="IsoCit/isopropylmalate_DH_CS"/>
</dbReference>
<dbReference type="OMA" id="EYDLGAR"/>
<keyword evidence="9 13" id="KW-0560">Oxidoreductase</keyword>
<name>A0A5B0LH70_PUCGR</name>
<keyword evidence="8" id="KW-0460">Magnesium</keyword>
<keyword evidence="10 14" id="KW-0520">NAD</keyword>
<evidence type="ECO:0000256" key="1">
    <source>
        <dbReference type="ARBA" id="ARBA00001936"/>
    </source>
</evidence>
<dbReference type="EC" id="1.1.1.85" evidence="4 14"/>
<evidence type="ECO:0000256" key="9">
    <source>
        <dbReference type="ARBA" id="ARBA00023002"/>
    </source>
</evidence>
<evidence type="ECO:0000256" key="14">
    <source>
        <dbReference type="RuleBase" id="RU004445"/>
    </source>
</evidence>
<evidence type="ECO:0000256" key="6">
    <source>
        <dbReference type="ARBA" id="ARBA00022605"/>
    </source>
</evidence>
<evidence type="ECO:0000256" key="2">
    <source>
        <dbReference type="ARBA" id="ARBA00007769"/>
    </source>
</evidence>
<keyword evidence="7 14" id="KW-0479">Metal-binding</keyword>
<evidence type="ECO:0000256" key="7">
    <source>
        <dbReference type="ARBA" id="ARBA00022723"/>
    </source>
</evidence>
<dbReference type="NCBIfam" id="TIGR00169">
    <property type="entry name" value="leuB"/>
    <property type="match status" value="1"/>
</dbReference>
<keyword evidence="21" id="KW-1185">Reference proteome</keyword>
<dbReference type="SUPFAM" id="SSF53659">
    <property type="entry name" value="Isocitrate/Isopropylmalate dehydrogenase-like"/>
    <property type="match status" value="1"/>
</dbReference>
<dbReference type="Gene3D" id="3.40.718.10">
    <property type="entry name" value="Isopropylmalate Dehydrogenase"/>
    <property type="match status" value="1"/>
</dbReference>